<dbReference type="OrthoDB" id="8542820at2"/>
<dbReference type="Proteomes" id="UP000005744">
    <property type="component" value="Unassembled WGS sequence"/>
</dbReference>
<organism evidence="1 2">
    <name type="scientific">Beggiatoa alba B18LD</name>
    <dbReference type="NCBI Taxonomy" id="395493"/>
    <lineage>
        <taxon>Bacteria</taxon>
        <taxon>Pseudomonadati</taxon>
        <taxon>Pseudomonadota</taxon>
        <taxon>Gammaproteobacteria</taxon>
        <taxon>Thiotrichales</taxon>
        <taxon>Thiotrichaceae</taxon>
        <taxon>Beggiatoa</taxon>
    </lineage>
</organism>
<dbReference type="RefSeq" id="WP_002685567.1">
    <property type="nucleotide sequence ID" value="NZ_JH600070.1"/>
</dbReference>
<dbReference type="HOGENOM" id="CLU_466860_0_0_6"/>
<proteinExistence type="predicted"/>
<dbReference type="EMBL" id="JH600070">
    <property type="protein sequence ID" value="EIJ42535.1"/>
    <property type="molecule type" value="Genomic_DNA"/>
</dbReference>
<sequence>MSLHTFIVNTLPPAPSTLLIIGSLDADSLAKLTTDGYCCLQQQDFSPLTERISRVYCIDLALLSDPLNTFNQLYPALTEHADVYLKGIVCTQRQATEQRESLPTLPYLIGQIQRCGFKLQAQDESYADKLPNIYNPAHYTVITLHFQKTTRPRWLTRLVTAQDHKDICHLFAQVFKPKVMSEALWQWKYGEGRGIGTGAWAGDEMVAHYGGILRRILYFGTIKTAVQISDVMVLSTERGVLTKKGAFYLTAASFPEYFVGYGATALLGYGFPSERHLRLAQHLNLYAAVGRMVELSWQSLQTRPRLLSRVQHVNPETAEPIVNQLWQNMANSLQTALLGVRDWQYLHYRYLQHPHNTYELLLVTHRLTGKPLGLAVIFIENGICRLMDFIGSLQQLHATILQVRRVAGRRGLTQVNTWITENFATMFPLIDAQQKVLDIQIPHSTWCQGLAPETIENHWWLMAGDTDFL</sequence>
<dbReference type="Gene3D" id="3.40.630.30">
    <property type="match status" value="1"/>
</dbReference>
<dbReference type="AlphaFoldDB" id="I3CFZ2"/>
<dbReference type="SUPFAM" id="SSF55729">
    <property type="entry name" value="Acyl-CoA N-acyltransferases (Nat)"/>
    <property type="match status" value="1"/>
</dbReference>
<evidence type="ECO:0000313" key="2">
    <source>
        <dbReference type="Proteomes" id="UP000005744"/>
    </source>
</evidence>
<dbReference type="InterPro" id="IPR016181">
    <property type="entry name" value="Acyl_CoA_acyltransferase"/>
</dbReference>
<gene>
    <name evidence="1" type="ORF">BegalDRAFT_1656</name>
</gene>
<name>I3CFZ2_9GAMM</name>
<reference evidence="1 2" key="1">
    <citation type="submission" date="2011-11" db="EMBL/GenBank/DDBJ databases">
        <title>Improved High-Quality Draft sequence of Beggiatoa alba B18lD.</title>
        <authorList>
            <consortium name="US DOE Joint Genome Institute"/>
            <person name="Lucas S."/>
            <person name="Han J."/>
            <person name="Lapidus A."/>
            <person name="Cheng J.-F."/>
            <person name="Goodwin L."/>
            <person name="Pitluck S."/>
            <person name="Peters L."/>
            <person name="Mikhailova N."/>
            <person name="Held B."/>
            <person name="Detter J.C."/>
            <person name="Han C."/>
            <person name="Tapia R."/>
            <person name="Land M."/>
            <person name="Hauser L."/>
            <person name="Kyrpides N."/>
            <person name="Ivanova N."/>
            <person name="Pagani I."/>
            <person name="Samuel K."/>
            <person name="Teske A."/>
            <person name="Mueller J."/>
            <person name="Woyke T."/>
        </authorList>
    </citation>
    <scope>NUCLEOTIDE SEQUENCE [LARGE SCALE GENOMIC DNA]</scope>
    <source>
        <strain evidence="1 2">B18LD</strain>
    </source>
</reference>
<accession>I3CFZ2</accession>
<dbReference type="STRING" id="395493.BegalDRAFT_1656"/>
<evidence type="ECO:0000313" key="1">
    <source>
        <dbReference type="EMBL" id="EIJ42535.1"/>
    </source>
</evidence>
<dbReference type="eggNOG" id="COG2227">
    <property type="taxonomic scope" value="Bacteria"/>
</dbReference>
<protein>
    <submittedName>
        <fullName evidence="1">Uncharacterized protein</fullName>
    </submittedName>
</protein>
<keyword evidence="2" id="KW-1185">Reference proteome</keyword>